<dbReference type="EMBL" id="CP002831">
    <property type="protein sequence ID" value="AFC23112.1"/>
    <property type="molecule type" value="Genomic_DNA"/>
</dbReference>
<protein>
    <submittedName>
        <fullName evidence="1">Uncharacterized protein</fullName>
    </submittedName>
</protein>
<evidence type="ECO:0000313" key="1">
    <source>
        <dbReference type="EMBL" id="AFC23112.1"/>
    </source>
</evidence>
<dbReference type="KEGG" id="sgn:SGRA_0373"/>
<keyword evidence="2" id="KW-1185">Reference proteome</keyword>
<dbReference type="Proteomes" id="UP000007519">
    <property type="component" value="Chromosome"/>
</dbReference>
<name>H6L8X6_SAPGL</name>
<dbReference type="HOGENOM" id="CLU_1958025_0_0_10"/>
<gene>
    <name evidence="1" type="ordered locus">SGRA_0373</name>
</gene>
<evidence type="ECO:0000313" key="2">
    <source>
        <dbReference type="Proteomes" id="UP000007519"/>
    </source>
</evidence>
<reference evidence="1 2" key="1">
    <citation type="journal article" date="2012" name="Stand. Genomic Sci.">
        <title>Complete genome sequencing and analysis of Saprospira grandis str. Lewin, a predatory marine bacterium.</title>
        <authorList>
            <person name="Saw J.H."/>
            <person name="Yuryev A."/>
            <person name="Kanbe M."/>
            <person name="Hou S."/>
            <person name="Young A.G."/>
            <person name="Aizawa S."/>
            <person name="Alam M."/>
        </authorList>
    </citation>
    <scope>NUCLEOTIDE SEQUENCE [LARGE SCALE GENOMIC DNA]</scope>
    <source>
        <strain evidence="1 2">Lewin</strain>
    </source>
</reference>
<accession>H6L8X6</accession>
<organism evidence="1 2">
    <name type="scientific">Saprospira grandis (strain Lewin)</name>
    <dbReference type="NCBI Taxonomy" id="984262"/>
    <lineage>
        <taxon>Bacteria</taxon>
        <taxon>Pseudomonadati</taxon>
        <taxon>Bacteroidota</taxon>
        <taxon>Saprospiria</taxon>
        <taxon>Saprospirales</taxon>
        <taxon>Saprospiraceae</taxon>
        <taxon>Saprospira</taxon>
    </lineage>
</organism>
<proteinExistence type="predicted"/>
<dbReference type="AlphaFoldDB" id="H6L8X6"/>
<sequence length="128" mass="15058">MISSFDLCSYEEIVLLSKEKDAINVKEDAFVLFWGIQKAVAKKGKTFYKLGRLEFFFFKSVLTRISMSFMESDQNNSYTKVCRFLSDEQLLFEEDFRYRKLGQKGVLADNLLFIFDAKGLLREVHFFV</sequence>